<keyword evidence="2 5" id="KW-0812">Transmembrane</keyword>
<dbReference type="PROSITE" id="PS50850">
    <property type="entry name" value="MFS"/>
    <property type="match status" value="1"/>
</dbReference>
<keyword evidence="4 5" id="KW-0472">Membrane</keyword>
<evidence type="ECO:0000259" key="6">
    <source>
        <dbReference type="PROSITE" id="PS50850"/>
    </source>
</evidence>
<evidence type="ECO:0000256" key="5">
    <source>
        <dbReference type="SAM" id="Phobius"/>
    </source>
</evidence>
<dbReference type="STRING" id="260086.SAMN05216207_11193"/>
<name>A0A1I5IQF1_PSUAM</name>
<keyword evidence="8" id="KW-1185">Reference proteome</keyword>
<reference evidence="7 8" key="1">
    <citation type="submission" date="2016-10" db="EMBL/GenBank/DDBJ databases">
        <authorList>
            <person name="de Groot N.N."/>
        </authorList>
    </citation>
    <scope>NUCLEOTIDE SEQUENCE [LARGE SCALE GENOMIC DNA]</scope>
    <source>
        <strain evidence="7 8">CGMCC 4.1877</strain>
    </source>
</reference>
<dbReference type="Pfam" id="PF07690">
    <property type="entry name" value="MFS_1"/>
    <property type="match status" value="1"/>
</dbReference>
<proteinExistence type="predicted"/>
<keyword evidence="3 5" id="KW-1133">Transmembrane helix</keyword>
<feature type="domain" description="Major facilitator superfamily (MFS) profile" evidence="6">
    <location>
        <begin position="12"/>
        <end position="72"/>
    </location>
</feature>
<sequence length="72" mass="7344">MSTQPAVRSGSITAVVLCGALLGPLNSTMIAVALPPMATSLHVDLTTVGWLVTAYLIAMAALQHVAGKLGDR</sequence>
<dbReference type="OrthoDB" id="3281800at2"/>
<evidence type="ECO:0000256" key="4">
    <source>
        <dbReference type="ARBA" id="ARBA00023136"/>
    </source>
</evidence>
<dbReference type="GO" id="GO:0022857">
    <property type="term" value="F:transmembrane transporter activity"/>
    <property type="evidence" value="ECO:0007669"/>
    <property type="project" value="InterPro"/>
</dbReference>
<dbReference type="GO" id="GO:0005886">
    <property type="term" value="C:plasma membrane"/>
    <property type="evidence" value="ECO:0007669"/>
    <property type="project" value="UniProtKB-SubCell"/>
</dbReference>
<dbReference type="SUPFAM" id="SSF103473">
    <property type="entry name" value="MFS general substrate transporter"/>
    <property type="match status" value="1"/>
</dbReference>
<evidence type="ECO:0000313" key="8">
    <source>
        <dbReference type="Proteomes" id="UP000199614"/>
    </source>
</evidence>
<dbReference type="InterPro" id="IPR036259">
    <property type="entry name" value="MFS_trans_sf"/>
</dbReference>
<evidence type="ECO:0000313" key="7">
    <source>
        <dbReference type="EMBL" id="SFO62550.1"/>
    </source>
</evidence>
<dbReference type="EMBL" id="FOUY01000119">
    <property type="protein sequence ID" value="SFO62550.1"/>
    <property type="molecule type" value="Genomic_DNA"/>
</dbReference>
<evidence type="ECO:0000256" key="2">
    <source>
        <dbReference type="ARBA" id="ARBA00022692"/>
    </source>
</evidence>
<evidence type="ECO:0000256" key="3">
    <source>
        <dbReference type="ARBA" id="ARBA00022989"/>
    </source>
</evidence>
<dbReference type="Proteomes" id="UP000199614">
    <property type="component" value="Unassembled WGS sequence"/>
</dbReference>
<protein>
    <submittedName>
        <fullName evidence="7">Major Facilitator Superfamily protein</fullName>
    </submittedName>
</protein>
<dbReference type="AlphaFoldDB" id="A0A1I5IQF1"/>
<accession>A0A1I5IQF1</accession>
<dbReference type="InterPro" id="IPR011701">
    <property type="entry name" value="MFS"/>
</dbReference>
<gene>
    <name evidence="7" type="ORF">SAMN05216207_11193</name>
</gene>
<comment type="subcellular location">
    <subcellularLocation>
        <location evidence="1">Cell membrane</location>
        <topology evidence="1">Multi-pass membrane protein</topology>
    </subcellularLocation>
</comment>
<evidence type="ECO:0000256" key="1">
    <source>
        <dbReference type="ARBA" id="ARBA00004651"/>
    </source>
</evidence>
<dbReference type="Gene3D" id="1.20.1720.10">
    <property type="entry name" value="Multidrug resistance protein D"/>
    <property type="match status" value="1"/>
</dbReference>
<feature type="transmembrane region" description="Helical" evidence="5">
    <location>
        <begin position="12"/>
        <end position="35"/>
    </location>
</feature>
<organism evidence="7 8">
    <name type="scientific">Pseudonocardia ammonioxydans</name>
    <dbReference type="NCBI Taxonomy" id="260086"/>
    <lineage>
        <taxon>Bacteria</taxon>
        <taxon>Bacillati</taxon>
        <taxon>Actinomycetota</taxon>
        <taxon>Actinomycetes</taxon>
        <taxon>Pseudonocardiales</taxon>
        <taxon>Pseudonocardiaceae</taxon>
        <taxon>Pseudonocardia</taxon>
    </lineage>
</organism>
<dbReference type="InterPro" id="IPR020846">
    <property type="entry name" value="MFS_dom"/>
</dbReference>
<feature type="transmembrane region" description="Helical" evidence="5">
    <location>
        <begin position="47"/>
        <end position="66"/>
    </location>
</feature>